<feature type="region of interest" description="Disordered" evidence="1">
    <location>
        <begin position="156"/>
        <end position="186"/>
    </location>
</feature>
<evidence type="ECO:0000313" key="3">
    <source>
        <dbReference type="EMBL" id="QQZ51692.1"/>
    </source>
</evidence>
<proteinExistence type="predicted"/>
<evidence type="ECO:0000259" key="2">
    <source>
        <dbReference type="Pfam" id="PF00310"/>
    </source>
</evidence>
<protein>
    <recommendedName>
        <fullName evidence="2">Glutamine amidotransferase type-2 domain-containing protein</fullName>
    </recommendedName>
</protein>
<dbReference type="InterPro" id="IPR017932">
    <property type="entry name" value="GATase_2_dom"/>
</dbReference>
<dbReference type="AlphaFoldDB" id="A0A974SBE0"/>
<name>A0A974SBE0_9CAUL</name>
<dbReference type="EMBL" id="CP068570">
    <property type="protein sequence ID" value="QQZ51692.1"/>
    <property type="molecule type" value="Genomic_DNA"/>
</dbReference>
<reference evidence="3" key="1">
    <citation type="submission" date="2021-01" db="EMBL/GenBank/DDBJ databases">
        <title>Genome sequence of Phenylobacterium sp. 20VBR1 isolated from a valley glaceir, Ny-Alesund, Svalbard.</title>
        <authorList>
            <person name="Thomas F.A."/>
            <person name="Krishnan K.P."/>
            <person name="Sinha R.K."/>
        </authorList>
    </citation>
    <scope>NUCLEOTIDE SEQUENCE</scope>
    <source>
        <strain evidence="3">20VBR1</strain>
    </source>
</reference>
<dbReference type="Gene3D" id="3.60.20.10">
    <property type="entry name" value="Glutamine Phosphoribosylpyrophosphate, subunit 1, domain 1"/>
    <property type="match status" value="1"/>
</dbReference>
<dbReference type="InterPro" id="IPR029055">
    <property type="entry name" value="Ntn_hydrolases_N"/>
</dbReference>
<dbReference type="SUPFAM" id="SSF56235">
    <property type="entry name" value="N-terminal nucleophile aminohydrolases (Ntn hydrolases)"/>
    <property type="match status" value="1"/>
</dbReference>
<gene>
    <name evidence="3" type="ORF">JKL49_12480</name>
</gene>
<feature type="domain" description="Glutamine amidotransferase type-2" evidence="2">
    <location>
        <begin position="1"/>
        <end position="78"/>
    </location>
</feature>
<sequence length="186" mass="20957">MAFTDGRQIGATLDRNGLRPARFVITDQDHVIMASEMGVLVVPEERVVRKWRLQPGKMLLIDMEEGRIIEDEEIKASSPTPSPMPIGWPRPSSSWRTCLRPRPPKPCWATTRTTCWIASRPLATPRRTCPSSWSPWPRPARTPSARWAATFRSRFCPSAPSCSTTTSSRTSPRSPTRPSTRSAKSW</sequence>
<accession>A0A974SBE0</accession>
<organism evidence="3">
    <name type="scientific">Phenylobacterium glaciei</name>
    <dbReference type="NCBI Taxonomy" id="2803784"/>
    <lineage>
        <taxon>Bacteria</taxon>
        <taxon>Pseudomonadati</taxon>
        <taxon>Pseudomonadota</taxon>
        <taxon>Alphaproteobacteria</taxon>
        <taxon>Caulobacterales</taxon>
        <taxon>Caulobacteraceae</taxon>
        <taxon>Phenylobacterium</taxon>
    </lineage>
</organism>
<dbReference type="Pfam" id="PF00310">
    <property type="entry name" value="GATase_2"/>
    <property type="match status" value="1"/>
</dbReference>
<evidence type="ECO:0000256" key="1">
    <source>
        <dbReference type="SAM" id="MobiDB-lite"/>
    </source>
</evidence>